<dbReference type="InterPro" id="IPR011541">
    <property type="entry name" value="Ni/Co_transpt_high_affinity"/>
</dbReference>
<feature type="transmembrane region" description="Helical" evidence="8">
    <location>
        <begin position="270"/>
        <end position="297"/>
    </location>
</feature>
<gene>
    <name evidence="9" type="ORF">QU481_10690</name>
</gene>
<feature type="transmembrane region" description="Helical" evidence="8">
    <location>
        <begin position="317"/>
        <end position="339"/>
    </location>
</feature>
<feature type="transmembrane region" description="Helical" evidence="8">
    <location>
        <begin position="127"/>
        <end position="149"/>
    </location>
</feature>
<keyword evidence="7 8" id="KW-0472">Membrane</keyword>
<feature type="transmembrane region" description="Helical" evidence="8">
    <location>
        <begin position="228"/>
        <end position="250"/>
    </location>
</feature>
<evidence type="ECO:0000256" key="7">
    <source>
        <dbReference type="ARBA" id="ARBA00023136"/>
    </source>
</evidence>
<dbReference type="NCBIfam" id="TIGR00802">
    <property type="entry name" value="nico"/>
    <property type="match status" value="1"/>
</dbReference>
<feature type="transmembrane region" description="Helical" evidence="8">
    <location>
        <begin position="187"/>
        <end position="208"/>
    </location>
</feature>
<evidence type="ECO:0000256" key="8">
    <source>
        <dbReference type="RuleBase" id="RU362101"/>
    </source>
</evidence>
<evidence type="ECO:0000313" key="9">
    <source>
        <dbReference type="EMBL" id="MDN0075357.1"/>
    </source>
</evidence>
<comment type="subcellular location">
    <subcellularLocation>
        <location evidence="8">Cell membrane</location>
        <topology evidence="8">Multi-pass membrane protein</topology>
    </subcellularLocation>
    <subcellularLocation>
        <location evidence="1">Endomembrane system</location>
        <topology evidence="1">Multi-pass membrane protein</topology>
    </subcellularLocation>
</comment>
<keyword evidence="4" id="KW-0533">Nickel</keyword>
<feature type="transmembrane region" description="Helical" evidence="8">
    <location>
        <begin position="21"/>
        <end position="38"/>
    </location>
</feature>
<keyword evidence="5 8" id="KW-0812">Transmembrane</keyword>
<keyword evidence="6 8" id="KW-1133">Transmembrane helix</keyword>
<sequence>MSSPLLQSSLSRSPLSRRVPLGLLALLVGINLAAWFWALTAFAGHPALAGTALLAYLLGLRHAVDADHIAAIDNTVRKLMQDNQRPLAVGFFFAAGHSTIVLIGVVVILFATATLQGQMKSFSETGSLIGTGVSALFLLVIALYNMNVLRGVWRNFRLMQRGTPVSEEQLDILLGNRGLLARLLRPLFRLVTKSWHMFPIGFLFGLGFDTATEVGLFALSATHSVDIVPVWHILALPVLFAAGMSLVDTLDSMLMVGAYGWAFVKPVRKLWYNLTITLVSVVIAVVIGGLEALGLIARKFELAGGIWDIVATLNENLAHFGYIVIALFVASWVVSAAIYKWKRYDTLADGH</sequence>
<keyword evidence="3 8" id="KW-0813">Transport</keyword>
<feature type="transmembrane region" description="Helical" evidence="8">
    <location>
        <begin position="87"/>
        <end position="115"/>
    </location>
</feature>
<reference evidence="9" key="1">
    <citation type="submission" date="2023-06" db="EMBL/GenBank/DDBJ databases">
        <authorList>
            <person name="Zhang S."/>
        </authorList>
    </citation>
    <scope>NUCLEOTIDE SEQUENCE</scope>
    <source>
        <strain evidence="9">SG2303</strain>
    </source>
</reference>
<keyword evidence="10" id="KW-1185">Reference proteome</keyword>
<feature type="transmembrane region" description="Helical" evidence="8">
    <location>
        <begin position="44"/>
        <end position="60"/>
    </location>
</feature>
<evidence type="ECO:0000256" key="2">
    <source>
        <dbReference type="ARBA" id="ARBA00010892"/>
    </source>
</evidence>
<dbReference type="RefSeq" id="WP_289829963.1">
    <property type="nucleotide sequence ID" value="NZ_JAUEDK010000016.1"/>
</dbReference>
<evidence type="ECO:0000256" key="6">
    <source>
        <dbReference type="ARBA" id="ARBA00022989"/>
    </source>
</evidence>
<evidence type="ECO:0000256" key="4">
    <source>
        <dbReference type="ARBA" id="ARBA00022596"/>
    </source>
</evidence>
<dbReference type="InterPro" id="IPR004688">
    <property type="entry name" value="Ni/Co_transpt"/>
</dbReference>
<comment type="caution">
    <text evidence="9">The sequence shown here is derived from an EMBL/GenBank/DDBJ whole genome shotgun (WGS) entry which is preliminary data.</text>
</comment>
<protein>
    <recommendedName>
        <fullName evidence="8">Nickel/cobalt efflux system</fullName>
    </recommendedName>
</protein>
<dbReference type="Pfam" id="PF03824">
    <property type="entry name" value="NicO"/>
    <property type="match status" value="1"/>
</dbReference>
<dbReference type="EMBL" id="JAUEDK010000016">
    <property type="protein sequence ID" value="MDN0075357.1"/>
    <property type="molecule type" value="Genomic_DNA"/>
</dbReference>
<dbReference type="PANTHER" id="PTHR31611">
    <property type="entry name" value="HIGH-AFFINITY NICKEL TRANSPORT PROTEIN NIC1"/>
    <property type="match status" value="1"/>
</dbReference>
<name>A0ABT7XNI7_9NEIS</name>
<evidence type="ECO:0000256" key="3">
    <source>
        <dbReference type="ARBA" id="ARBA00022448"/>
    </source>
</evidence>
<organism evidence="9 10">
    <name type="scientific">Crenobacter oryzisoli</name>
    <dbReference type="NCBI Taxonomy" id="3056844"/>
    <lineage>
        <taxon>Bacteria</taxon>
        <taxon>Pseudomonadati</taxon>
        <taxon>Pseudomonadota</taxon>
        <taxon>Betaproteobacteria</taxon>
        <taxon>Neisseriales</taxon>
        <taxon>Neisseriaceae</taxon>
        <taxon>Crenobacter</taxon>
    </lineage>
</organism>
<proteinExistence type="inferred from homology"/>
<dbReference type="Proteomes" id="UP001168540">
    <property type="component" value="Unassembled WGS sequence"/>
</dbReference>
<comment type="similarity">
    <text evidence="2 8">Belongs to the NiCoT transporter (TC 2.A.52) family.</text>
</comment>
<accession>A0ABT7XNI7</accession>
<evidence type="ECO:0000313" key="10">
    <source>
        <dbReference type="Proteomes" id="UP001168540"/>
    </source>
</evidence>
<evidence type="ECO:0000256" key="1">
    <source>
        <dbReference type="ARBA" id="ARBA00004127"/>
    </source>
</evidence>
<evidence type="ECO:0000256" key="5">
    <source>
        <dbReference type="ARBA" id="ARBA00022692"/>
    </source>
</evidence>
<dbReference type="PANTHER" id="PTHR31611:SF0">
    <property type="entry name" value="HIGH-AFFINITY NICKEL TRANSPORT PROTEIN NIC1"/>
    <property type="match status" value="1"/>
</dbReference>